<dbReference type="GO" id="GO:0005506">
    <property type="term" value="F:iron ion binding"/>
    <property type="evidence" value="ECO:0007669"/>
    <property type="project" value="InterPro"/>
</dbReference>
<dbReference type="GO" id="GO:0009055">
    <property type="term" value="F:electron transfer activity"/>
    <property type="evidence" value="ECO:0007669"/>
    <property type="project" value="InterPro"/>
</dbReference>
<evidence type="ECO:0000256" key="7">
    <source>
        <dbReference type="PIRSR" id="PIRSR000027-2"/>
    </source>
</evidence>
<dbReference type="InterPro" id="IPR002321">
    <property type="entry name" value="Cyt_c_II"/>
</dbReference>
<dbReference type="InterPro" id="IPR012127">
    <property type="entry name" value="Cyt_c_prime"/>
</dbReference>
<dbReference type="PRINTS" id="PR00608">
    <property type="entry name" value="CYTCHROMECII"/>
</dbReference>
<sequence length="157" mass="15925">MSVLGRGSVFVAAFAAVLGVGLMAEAQQRPPADIIAARQQAMKTLGAEMKGIGDAAKAGSITKEDASARASKINEIANQMVSWFPAGTGPESGVKTAALPAIWEKPADYKAAIDRFAGESAKLVAAANTGNAATIAAAQGEVGKSCGGCHQIARQRN</sequence>
<comment type="caution">
    <text evidence="8">The sequence shown here is derived from an EMBL/GenBank/DDBJ whole genome shotgun (WGS) entry which is preliminary data.</text>
</comment>
<evidence type="ECO:0000256" key="3">
    <source>
        <dbReference type="ARBA" id="ARBA00022723"/>
    </source>
</evidence>
<keyword evidence="5 6" id="KW-0408">Iron</keyword>
<reference evidence="8 9" key="1">
    <citation type="submission" date="2018-11" db="EMBL/GenBank/DDBJ databases">
        <title>Genomic Encyclopedia of Type Strains, Phase IV (KMG-IV): sequencing the most valuable type-strain genomes for metagenomic binning, comparative biology and taxonomic classification.</title>
        <authorList>
            <person name="Goeker M."/>
        </authorList>
    </citation>
    <scope>NUCLEOTIDE SEQUENCE [LARGE SCALE GENOMIC DNA]</scope>
    <source>
        <strain evidence="8 9">DSM 5900</strain>
    </source>
</reference>
<dbReference type="OrthoDB" id="8115790at2"/>
<evidence type="ECO:0000313" key="9">
    <source>
        <dbReference type="Proteomes" id="UP000278222"/>
    </source>
</evidence>
<comment type="PTM">
    <text evidence="7">Binds 1 heme group per subunit.</text>
</comment>
<dbReference type="SUPFAM" id="SSF47175">
    <property type="entry name" value="Cytochromes"/>
    <property type="match status" value="1"/>
</dbReference>
<accession>A0A3N1M6B5</accession>
<feature type="binding site" description="covalent" evidence="7">
    <location>
        <position position="149"/>
    </location>
    <ligand>
        <name>heme c</name>
        <dbReference type="ChEBI" id="CHEBI:61717"/>
    </ligand>
</feature>
<feature type="binding site" description="axial binding residue" evidence="6">
    <location>
        <position position="150"/>
    </location>
    <ligand>
        <name>heme c</name>
        <dbReference type="ChEBI" id="CHEBI:61717"/>
    </ligand>
    <ligandPart>
        <name>Fe</name>
        <dbReference type="ChEBI" id="CHEBI:18248"/>
    </ligandPart>
</feature>
<dbReference type="Pfam" id="PF01322">
    <property type="entry name" value="Cytochrom_C_2"/>
    <property type="match status" value="1"/>
</dbReference>
<dbReference type="EMBL" id="RJKX01000011">
    <property type="protein sequence ID" value="ROQ01372.1"/>
    <property type="molecule type" value="Genomic_DNA"/>
</dbReference>
<dbReference type="RefSeq" id="WP_123688139.1">
    <property type="nucleotide sequence ID" value="NZ_AP019700.1"/>
</dbReference>
<dbReference type="GO" id="GO:0042597">
    <property type="term" value="C:periplasmic space"/>
    <property type="evidence" value="ECO:0007669"/>
    <property type="project" value="InterPro"/>
</dbReference>
<dbReference type="Proteomes" id="UP000278222">
    <property type="component" value="Unassembled WGS sequence"/>
</dbReference>
<dbReference type="PIRSF" id="PIRSF000027">
    <property type="entry name" value="Cytc_c_prime"/>
    <property type="match status" value="1"/>
</dbReference>
<evidence type="ECO:0000256" key="5">
    <source>
        <dbReference type="ARBA" id="ARBA00023004"/>
    </source>
</evidence>
<gene>
    <name evidence="8" type="ORF">EDC65_0550</name>
</gene>
<keyword evidence="3 6" id="KW-0479">Metal-binding</keyword>
<keyword evidence="2 7" id="KW-0349">Heme</keyword>
<keyword evidence="4" id="KW-0249">Electron transport</keyword>
<evidence type="ECO:0000256" key="6">
    <source>
        <dbReference type="PIRSR" id="PIRSR000027-1"/>
    </source>
</evidence>
<dbReference type="GO" id="GO:0020037">
    <property type="term" value="F:heme binding"/>
    <property type="evidence" value="ECO:0007669"/>
    <property type="project" value="InterPro"/>
</dbReference>
<dbReference type="GO" id="GO:0022900">
    <property type="term" value="P:electron transport chain"/>
    <property type="evidence" value="ECO:0007669"/>
    <property type="project" value="InterPro"/>
</dbReference>
<keyword evidence="9" id="KW-1185">Reference proteome</keyword>
<evidence type="ECO:0000256" key="1">
    <source>
        <dbReference type="ARBA" id="ARBA00022448"/>
    </source>
</evidence>
<feature type="binding site" description="covalent" evidence="7">
    <location>
        <position position="146"/>
    </location>
    <ligand>
        <name>heme c</name>
        <dbReference type="ChEBI" id="CHEBI:61717"/>
    </ligand>
</feature>
<dbReference type="AlphaFoldDB" id="A0A3N1M6B5"/>
<dbReference type="Gene3D" id="1.20.120.10">
    <property type="entry name" value="Cytochrome c/b562"/>
    <property type="match status" value="1"/>
</dbReference>
<keyword evidence="1" id="KW-0813">Transport</keyword>
<protein>
    <submittedName>
        <fullName evidence="8">Cytochrome c556</fullName>
    </submittedName>
</protein>
<evidence type="ECO:0000256" key="4">
    <source>
        <dbReference type="ARBA" id="ARBA00022982"/>
    </source>
</evidence>
<dbReference type="InterPro" id="IPR015984">
    <property type="entry name" value="Cyt_c_prime_subgr"/>
</dbReference>
<name>A0A3N1M6B5_9PROT</name>
<evidence type="ECO:0000256" key="2">
    <source>
        <dbReference type="ARBA" id="ARBA00022617"/>
    </source>
</evidence>
<dbReference type="PROSITE" id="PS51009">
    <property type="entry name" value="CYTCII"/>
    <property type="match status" value="1"/>
</dbReference>
<organism evidence="8 9">
    <name type="scientific">Stella humosa</name>
    <dbReference type="NCBI Taxonomy" id="94"/>
    <lineage>
        <taxon>Bacteria</taxon>
        <taxon>Pseudomonadati</taxon>
        <taxon>Pseudomonadota</taxon>
        <taxon>Alphaproteobacteria</taxon>
        <taxon>Rhodospirillales</taxon>
        <taxon>Stellaceae</taxon>
        <taxon>Stella</taxon>
    </lineage>
</organism>
<proteinExistence type="predicted"/>
<dbReference type="InterPro" id="IPR010980">
    <property type="entry name" value="Cyt_c/b562"/>
</dbReference>
<evidence type="ECO:0000313" key="8">
    <source>
        <dbReference type="EMBL" id="ROQ01372.1"/>
    </source>
</evidence>